<comment type="caution">
    <text evidence="1">The sequence shown here is derived from an EMBL/GenBank/DDBJ whole genome shotgun (WGS) entry which is preliminary data.</text>
</comment>
<dbReference type="EMBL" id="BJYG01000047">
    <property type="protein sequence ID" value="GEN64617.1"/>
    <property type="molecule type" value="Genomic_DNA"/>
</dbReference>
<dbReference type="SUPFAM" id="SSF53448">
    <property type="entry name" value="Nucleotide-diphospho-sugar transferases"/>
    <property type="match status" value="1"/>
</dbReference>
<reference evidence="1 2" key="1">
    <citation type="submission" date="2019-07" db="EMBL/GenBank/DDBJ databases">
        <title>Whole genome shotgun sequence of Acetobacter oeni NBRC 105207.</title>
        <authorList>
            <person name="Hosoyama A."/>
            <person name="Uohara A."/>
            <person name="Ohji S."/>
            <person name="Ichikawa N."/>
        </authorList>
    </citation>
    <scope>NUCLEOTIDE SEQUENCE [LARGE SCALE GENOMIC DNA]</scope>
    <source>
        <strain evidence="1 2">NBRC 105207</strain>
    </source>
</reference>
<protein>
    <recommendedName>
        <fullName evidence="3">Glycosyl transferase</fullName>
    </recommendedName>
</protein>
<evidence type="ECO:0000313" key="2">
    <source>
        <dbReference type="Proteomes" id="UP000321746"/>
    </source>
</evidence>
<dbReference type="AlphaFoldDB" id="A0A511XNW0"/>
<evidence type="ECO:0000313" key="1">
    <source>
        <dbReference type="EMBL" id="GEN64617.1"/>
    </source>
</evidence>
<evidence type="ECO:0008006" key="3">
    <source>
        <dbReference type="Google" id="ProtNLM"/>
    </source>
</evidence>
<dbReference type="Gene3D" id="3.90.550.10">
    <property type="entry name" value="Spore Coat Polysaccharide Biosynthesis Protein SpsA, Chain A"/>
    <property type="match status" value="1"/>
</dbReference>
<proteinExistence type="predicted"/>
<accession>A0A511XNW0</accession>
<dbReference type="RefSeq" id="WP_146891398.1">
    <property type="nucleotide sequence ID" value="NZ_BJYG01000047.1"/>
</dbReference>
<gene>
    <name evidence="1" type="ORF">AOE01nite_28410</name>
</gene>
<dbReference type="InterPro" id="IPR029044">
    <property type="entry name" value="Nucleotide-diphossugar_trans"/>
</dbReference>
<dbReference type="OrthoDB" id="2369748at2"/>
<keyword evidence="2" id="KW-1185">Reference proteome</keyword>
<organism evidence="1 2">
    <name type="scientific">Acetobacter oeni</name>
    <dbReference type="NCBI Taxonomy" id="304077"/>
    <lineage>
        <taxon>Bacteria</taxon>
        <taxon>Pseudomonadati</taxon>
        <taxon>Pseudomonadota</taxon>
        <taxon>Alphaproteobacteria</taxon>
        <taxon>Acetobacterales</taxon>
        <taxon>Acetobacteraceae</taxon>
        <taxon>Acetobacter</taxon>
    </lineage>
</organism>
<sequence length="234" mass="26411">MDKVLAVGIYLSDRPSNVAHVGYCLASARENDVTQRWVALAPGGHGCYDHPGTGFVVTRPTPKFILLNQILTDARDFDWVIIADDDIELAEDTIDRLLGYARKYDLALCQPARTPDSFTDHPIVQVLPGVIARRTRFVEIGPLVCIRRDAVKLLLPFSNDFRMGWGLDFIWPVIIENAGLRMGIVDDVTMAHRLRRPAQHYSSSEAHEEMHCLLARHPHLKIDEAFSIVEIFTQ</sequence>
<dbReference type="Proteomes" id="UP000321746">
    <property type="component" value="Unassembled WGS sequence"/>
</dbReference>
<name>A0A511XNW0_9PROT</name>